<keyword evidence="1" id="KW-0732">Signal</keyword>
<sequence length="973" mass="104503">MPSDNAGNTLNTALGFNLNSGTQSFTDWVGVGDTNDYYGLNFTSRSALSVCLNNLSADANLELLNSSGGLIASSANSNSISESINSILDAGSYYIRVYQGTNNSETNYSLSVSTQNHQTDLVWRNSATGQNALWYMNNDTLLNGVFFNGVTDTSWKIEGSGDFNNDGHSDIVWRNSANGQNALWYMNGEQLLSGVFFNSVSDTNWKIEGTADFNNDGYSDIVWRNSATGQNALWYVKGDQLLSGVFFNSVSDTNWKIAGTGDFNKDGYSDIVWRNSANGQNALWYMKGDQLLNGVFFNSVADSNWQIQGTSDFNNDGYSDIVWRNSATGQNALWYMSSAQLLNGVFFNGVSDANWQITGVSTNSSEPTPIDVAGNTTANAFKMGTVTGSGNFRDRLSAVDLNDYYEFNLSTYSDFNLSLNELTADANVQLLNSNGAVIQTSTNPGSTAESMSLKLGAGNYYIQVYQSGSTATNYNLTVSATPSTDPGNSLGNAEVENSAVFSRSEQVSATDINDFYRFSVNQSGVFTANLTGLTGDADVRLIKDINGSGAIDTAQLYNSTTGVLDTGEILAWQWERGTTSESIRRFLDAGNYYLQVMSYNNQTANYNLSTDFTPTASDNLSFSLSPSFASNINATAQATIQKAINFWKNAIAYSSFNSAQTFALTVVEDTSITGSTLAQGNYLTTATDAKGHIIPTSGQLTLSSSYLNTLNTVANYTPDIIIHEIGHALGLVGLLNSSSVDTATGTYKANTYAGWAYGELRGTFSQTAIPMTTGIGEGSDYIHWKEEVFGSETMTHITKGAASSFSQLSLAALRDIGWNVNFGAAQPYSLPLGGTQSSLANVVYNYNNGNVVAAGTSFTGGYYSHVVNSEFTDRLHHIQLGGTGTISVTLNNLTANADMSLIYDANNNGLIDTGEVIATSANTGTTSESFNLSNLAAGNYYIDVYASNYLDSLGNKLLVDSSYKLNFNKVASA</sequence>
<dbReference type="SUPFAM" id="SSF55486">
    <property type="entry name" value="Metalloproteases ('zincins'), catalytic domain"/>
    <property type="match status" value="1"/>
</dbReference>
<gene>
    <name evidence="3" type="ORF">NIES37_52730</name>
</gene>
<accession>A0A1Z4N6E3</accession>
<dbReference type="PROSITE" id="PS00018">
    <property type="entry name" value="EF_HAND_1"/>
    <property type="match status" value="1"/>
</dbReference>
<dbReference type="InterPro" id="IPR018247">
    <property type="entry name" value="EF_Hand_1_Ca_BS"/>
</dbReference>
<evidence type="ECO:0000313" key="3">
    <source>
        <dbReference type="EMBL" id="BAZ01274.1"/>
    </source>
</evidence>
<dbReference type="AlphaFoldDB" id="A0A1Z4N6E3"/>
<dbReference type="Pfam" id="PF01839">
    <property type="entry name" value="FG-GAP"/>
    <property type="match status" value="1"/>
</dbReference>
<dbReference type="InterPro" id="IPR007280">
    <property type="entry name" value="Peptidase_C_arc/bac"/>
</dbReference>
<dbReference type="Pfam" id="PF04151">
    <property type="entry name" value="PPC"/>
    <property type="match status" value="3"/>
</dbReference>
<protein>
    <submittedName>
        <fullName evidence="3">Type I secretion target GGXGXDXXX repeat protein domain protein</fullName>
    </submittedName>
</protein>
<dbReference type="Gene3D" id="3.90.132.10">
    <property type="entry name" value="Leishmanolysin , domain 2"/>
    <property type="match status" value="1"/>
</dbReference>
<evidence type="ECO:0000259" key="2">
    <source>
        <dbReference type="Pfam" id="PF04151"/>
    </source>
</evidence>
<evidence type="ECO:0000313" key="4">
    <source>
        <dbReference type="Proteomes" id="UP000218785"/>
    </source>
</evidence>
<dbReference type="PANTHER" id="PTHR46580">
    <property type="entry name" value="SENSOR KINASE-RELATED"/>
    <property type="match status" value="1"/>
</dbReference>
<dbReference type="Proteomes" id="UP000218785">
    <property type="component" value="Chromosome"/>
</dbReference>
<dbReference type="PANTHER" id="PTHR46580:SF2">
    <property type="entry name" value="MAM DOMAIN-CONTAINING PROTEIN"/>
    <property type="match status" value="1"/>
</dbReference>
<proteinExistence type="predicted"/>
<dbReference type="InterPro" id="IPR013517">
    <property type="entry name" value="FG-GAP"/>
</dbReference>
<organism evidence="3 4">
    <name type="scientific">Tolypothrix tenuis PCC 7101</name>
    <dbReference type="NCBI Taxonomy" id="231146"/>
    <lineage>
        <taxon>Bacteria</taxon>
        <taxon>Bacillati</taxon>
        <taxon>Cyanobacteriota</taxon>
        <taxon>Cyanophyceae</taxon>
        <taxon>Nostocales</taxon>
        <taxon>Tolypothrichaceae</taxon>
        <taxon>Tolypothrix</taxon>
    </lineage>
</organism>
<feature type="domain" description="Peptidase C-terminal archaeal/bacterial" evidence="2">
    <location>
        <begin position="35"/>
        <end position="99"/>
    </location>
</feature>
<feature type="domain" description="Peptidase C-terminal archaeal/bacterial" evidence="2">
    <location>
        <begin position="881"/>
        <end position="946"/>
    </location>
</feature>
<reference evidence="3 4" key="1">
    <citation type="submission" date="2017-06" db="EMBL/GenBank/DDBJ databases">
        <title>Genome sequencing of cyanobaciteial culture collection at National Institute for Environmental Studies (NIES).</title>
        <authorList>
            <person name="Hirose Y."/>
            <person name="Shimura Y."/>
            <person name="Fujisawa T."/>
            <person name="Nakamura Y."/>
            <person name="Kawachi M."/>
        </authorList>
    </citation>
    <scope>NUCLEOTIDE SEQUENCE [LARGE SCALE GENOMIC DNA]</scope>
    <source>
        <strain evidence="3 4">NIES-37</strain>
    </source>
</reference>
<keyword evidence="4" id="KW-1185">Reference proteome</keyword>
<dbReference type="EMBL" id="AP018248">
    <property type="protein sequence ID" value="BAZ01274.1"/>
    <property type="molecule type" value="Genomic_DNA"/>
</dbReference>
<name>A0A1Z4N6E3_9CYAN</name>
<dbReference type="Gene3D" id="2.60.120.380">
    <property type="match status" value="4"/>
</dbReference>
<dbReference type="SUPFAM" id="SSF89260">
    <property type="entry name" value="Collagen-binding domain"/>
    <property type="match status" value="3"/>
</dbReference>
<evidence type="ECO:0000256" key="1">
    <source>
        <dbReference type="ARBA" id="ARBA00022729"/>
    </source>
</evidence>
<dbReference type="InterPro" id="IPR028994">
    <property type="entry name" value="Integrin_alpha_N"/>
</dbReference>
<feature type="domain" description="Peptidase C-terminal archaeal/bacterial" evidence="2">
    <location>
        <begin position="402"/>
        <end position="466"/>
    </location>
</feature>
<dbReference type="Pfam" id="PF13517">
    <property type="entry name" value="FG-GAP_3"/>
    <property type="match status" value="1"/>
</dbReference>
<dbReference type="KEGG" id="ttq:NIES37_52730"/>
<dbReference type="RefSeq" id="WP_096580753.1">
    <property type="nucleotide sequence ID" value="NZ_CAWNJS010000001.1"/>
</dbReference>
<dbReference type="SUPFAM" id="SSF69318">
    <property type="entry name" value="Integrin alpha N-terminal domain"/>
    <property type="match status" value="1"/>
</dbReference>
<dbReference type="Gene3D" id="2.130.10.130">
    <property type="entry name" value="Integrin alpha, N-terminal"/>
    <property type="match status" value="1"/>
</dbReference>